<dbReference type="GO" id="GO:0016651">
    <property type="term" value="F:oxidoreductase activity, acting on NAD(P)H"/>
    <property type="evidence" value="ECO:0007669"/>
    <property type="project" value="InterPro"/>
</dbReference>
<dbReference type="InterPro" id="IPR013149">
    <property type="entry name" value="ADH-like_C"/>
</dbReference>
<dbReference type="EMBL" id="HG529513">
    <property type="protein sequence ID" value="CDI51635.1"/>
    <property type="molecule type" value="Genomic_DNA"/>
</dbReference>
<evidence type="ECO:0000313" key="2">
    <source>
        <dbReference type="EMBL" id="CDI51635.1"/>
    </source>
</evidence>
<dbReference type="Pfam" id="PF08240">
    <property type="entry name" value="ADH_N"/>
    <property type="match status" value="1"/>
</dbReference>
<dbReference type="SUPFAM" id="SSF51735">
    <property type="entry name" value="NAD(P)-binding Rossmann-fold domains"/>
    <property type="match status" value="1"/>
</dbReference>
<dbReference type="AlphaFoldDB" id="A0A077QQM7"/>
<dbReference type="PANTHER" id="PTHR45348">
    <property type="entry name" value="HYPOTHETICAL OXIDOREDUCTASE (EUROFUNG)"/>
    <property type="match status" value="1"/>
</dbReference>
<dbReference type="Gene3D" id="3.40.50.720">
    <property type="entry name" value="NAD(P)-binding Rossmann-like Domain"/>
    <property type="match status" value="1"/>
</dbReference>
<feature type="domain" description="Enoyl reductase (ER)" evidence="1">
    <location>
        <begin position="16"/>
        <end position="351"/>
    </location>
</feature>
<dbReference type="SMART" id="SM00829">
    <property type="entry name" value="PKS_ER"/>
    <property type="match status" value="1"/>
</dbReference>
<dbReference type="InterPro" id="IPR020843">
    <property type="entry name" value="ER"/>
</dbReference>
<accession>A0A077QQM7</accession>
<organism evidence="2">
    <name type="scientific">Melanopsichium pennsylvanicum 4</name>
    <dbReference type="NCBI Taxonomy" id="1398559"/>
    <lineage>
        <taxon>Eukaryota</taxon>
        <taxon>Fungi</taxon>
        <taxon>Dikarya</taxon>
        <taxon>Basidiomycota</taxon>
        <taxon>Ustilaginomycotina</taxon>
        <taxon>Ustilaginomycetes</taxon>
        <taxon>Ustilaginales</taxon>
        <taxon>Ustilaginaceae</taxon>
        <taxon>Melanopsichium</taxon>
    </lineage>
</organism>
<sequence length="356" mass="37302">MSLPSSFKAAVVPEAGAQHQVVDRSLGALASDEIAVKVAAAAINPVDWKMRDYRFFLSEYPAILGHDGSGEIVSVGSKVTTHSVGERVFFQGIIGQYDSTTFQQYVKIPAALAAKTPKKVSDEQAATFWVGGMAVATGLYHKSGLGLAAPWDKDGDKVGKGKTAVILGGSSSVGQYCIQFAKLSGFEHIVTSSSPSNFDLLKALGADVLLDRSKATSAADFANAIPQGSSVDFVYDSISSPDTQLLAVEILQQLSGGNVITVMSPDENAVAASSAEGKKEVKVTNIFGNGADPDYRYVSENLAKNLGGEGGYIAQGKIKLNRIQVVEGGLSKIEDALKANKEGVSGVKVVIRPNEA</sequence>
<dbReference type="Pfam" id="PF00107">
    <property type="entry name" value="ADH_zinc_N"/>
    <property type="match status" value="1"/>
</dbReference>
<evidence type="ECO:0000259" key="1">
    <source>
        <dbReference type="SMART" id="SM00829"/>
    </source>
</evidence>
<dbReference type="CDD" id="cd08249">
    <property type="entry name" value="enoyl_reductase_like"/>
    <property type="match status" value="1"/>
</dbReference>
<protein>
    <submittedName>
        <fullName evidence="2">Related to Zinc-binding oxidoreductase</fullName>
    </submittedName>
</protein>
<proteinExistence type="predicted"/>
<dbReference type="Gene3D" id="3.90.180.10">
    <property type="entry name" value="Medium-chain alcohol dehydrogenases, catalytic domain"/>
    <property type="match status" value="1"/>
</dbReference>
<reference evidence="2" key="1">
    <citation type="journal article" date="2014" name="Genome Biol. Evol.">
        <title>Gene Loss Rather Than Gene Gain Is Associated with a Host Jump from Monocots to Dicots in the Smut Fungus Melanopsichium pennsylvanicum.</title>
        <authorList>
            <person name="Sharma R."/>
            <person name="Mishra B."/>
            <person name="Runge F."/>
            <person name="Thines M."/>
        </authorList>
    </citation>
    <scope>NUCLEOTIDE SEQUENCE</scope>
    <source>
        <strain evidence="2">4</strain>
    </source>
</reference>
<name>A0A077QQM7_9BASI</name>
<dbReference type="SUPFAM" id="SSF50129">
    <property type="entry name" value="GroES-like"/>
    <property type="match status" value="1"/>
</dbReference>
<dbReference type="PANTHER" id="PTHR45348:SF2">
    <property type="entry name" value="ZINC-TYPE ALCOHOL DEHYDROGENASE-LIKE PROTEIN C2E1P3.01"/>
    <property type="match status" value="1"/>
</dbReference>
<dbReference type="InterPro" id="IPR013154">
    <property type="entry name" value="ADH-like_N"/>
</dbReference>
<dbReference type="InterPro" id="IPR047122">
    <property type="entry name" value="Trans-enoyl_RdTase-like"/>
</dbReference>
<dbReference type="InterPro" id="IPR011032">
    <property type="entry name" value="GroES-like_sf"/>
</dbReference>
<dbReference type="InterPro" id="IPR036291">
    <property type="entry name" value="NAD(P)-bd_dom_sf"/>
</dbReference>